<evidence type="ECO:0000256" key="1">
    <source>
        <dbReference type="SAM" id="MobiDB-lite"/>
    </source>
</evidence>
<organism evidence="2 3">
    <name type="scientific">Filobasidium floriforme</name>
    <dbReference type="NCBI Taxonomy" id="5210"/>
    <lineage>
        <taxon>Eukaryota</taxon>
        <taxon>Fungi</taxon>
        <taxon>Dikarya</taxon>
        <taxon>Basidiomycota</taxon>
        <taxon>Agaricomycotina</taxon>
        <taxon>Tremellomycetes</taxon>
        <taxon>Filobasidiales</taxon>
        <taxon>Filobasidiaceae</taxon>
        <taxon>Filobasidium</taxon>
    </lineage>
</organism>
<comment type="caution">
    <text evidence="2">The sequence shown here is derived from an EMBL/GenBank/DDBJ whole genome shotgun (WGS) entry which is preliminary data.</text>
</comment>
<dbReference type="Proteomes" id="UP000812966">
    <property type="component" value="Unassembled WGS sequence"/>
</dbReference>
<feature type="region of interest" description="Disordered" evidence="1">
    <location>
        <begin position="347"/>
        <end position="378"/>
    </location>
</feature>
<dbReference type="AlphaFoldDB" id="A0A8K0JP02"/>
<accession>A0A8K0JP02</accession>
<feature type="region of interest" description="Disordered" evidence="1">
    <location>
        <begin position="208"/>
        <end position="235"/>
    </location>
</feature>
<reference evidence="2" key="1">
    <citation type="submission" date="2020-04" db="EMBL/GenBank/DDBJ databases">
        <title>Analysis of mating type loci in Filobasidium floriforme.</title>
        <authorList>
            <person name="Nowrousian M."/>
        </authorList>
    </citation>
    <scope>NUCLEOTIDE SEQUENCE</scope>
    <source>
        <strain evidence="2">CBS 6242</strain>
    </source>
</reference>
<keyword evidence="3" id="KW-1185">Reference proteome</keyword>
<protein>
    <submittedName>
        <fullName evidence="2">Uncharacterized protein</fullName>
    </submittedName>
</protein>
<dbReference type="EMBL" id="JABELV010000028">
    <property type="protein sequence ID" value="KAG7562644.1"/>
    <property type="molecule type" value="Genomic_DNA"/>
</dbReference>
<name>A0A8K0JP02_9TREE</name>
<gene>
    <name evidence="2" type="ORF">FFLO_01911</name>
</gene>
<evidence type="ECO:0000313" key="3">
    <source>
        <dbReference type="Proteomes" id="UP000812966"/>
    </source>
</evidence>
<evidence type="ECO:0000313" key="2">
    <source>
        <dbReference type="EMBL" id="KAG7562644.1"/>
    </source>
</evidence>
<sequence length="523" mass="56305">MQMQDNLALATDLYATFYGIDAQAVDTVPLGLIRPFIALLRAPGGTTASTLFATPKPRLKSGSGGNIVDQVASSSSSRATALASASASASASISTFRSGDEGLEDSELWVNCKVCDPLSSGFPVTIPHPVRHVGQFPLVMLEHLQDEGHQARSRGDQEMVVDDRSASPTTIIVEPAFASGSPMNGSVIDLRTPEPEDMPNIREHSIDLRTPRPKDVPSVQEHSVAGGKRKRESMSPEIRIIRHRQIPDDDDERYVRASSLASDGSPPPARPVFPDEIIRNIDVPGPSTRPLAIDDAQDEWMDLLALDGDRRDVRFDGSGQPIPEFEHLRLEAIARARAGIQETDGFASIAPPEVDAETVDQPPTDEPPELATPFDTRSDDDADVLIRKHAHITTMSESLALLGLQGRNRTLAGVKTPLRDSQVVAIANMRHYMRHPANPPKAGFFLCDAPRTGKTLVALTSLLDIGNELASGLSPTLILCSYGNNWESCVCTCHSLNNITNGSSLPTTGSNTKNCGSPGTELR</sequence>
<proteinExistence type="predicted"/>